<evidence type="ECO:0000256" key="6">
    <source>
        <dbReference type="ARBA" id="ARBA00023002"/>
    </source>
</evidence>
<dbReference type="PROSITE" id="PS51379">
    <property type="entry name" value="4FE4S_FER_2"/>
    <property type="match status" value="2"/>
</dbReference>
<dbReference type="Pfam" id="PF13187">
    <property type="entry name" value="Fer4_9"/>
    <property type="match status" value="1"/>
</dbReference>
<dbReference type="PANTHER" id="PTHR43498:SF1">
    <property type="entry name" value="COB--COM HETERODISULFIDE REDUCTASE IRON-SULFUR SUBUNIT A"/>
    <property type="match status" value="1"/>
</dbReference>
<evidence type="ECO:0000313" key="10">
    <source>
        <dbReference type="EMBL" id="HHF52847.1"/>
    </source>
</evidence>
<keyword evidence="3" id="KW-0004">4Fe-4S</keyword>
<dbReference type="InterPro" id="IPR017896">
    <property type="entry name" value="4Fe4S_Fe-S-bd"/>
</dbReference>
<dbReference type="GO" id="GO:0016491">
    <property type="term" value="F:oxidoreductase activity"/>
    <property type="evidence" value="ECO:0007669"/>
    <property type="project" value="UniProtKB-KW"/>
</dbReference>
<feature type="domain" description="4Fe-4S ferredoxin-type" evidence="9">
    <location>
        <begin position="151"/>
        <end position="180"/>
    </location>
</feature>
<protein>
    <submittedName>
        <fullName evidence="10">CoB--CoM heterodisulfide reductase iron-sulfur subunit A family protein</fullName>
    </submittedName>
</protein>
<sequence>MESRCLVVGSGISGIAAALDLAEKGKKVLLLEKTPWIGGKLSQLDFQFPNDACGMCQVYSLTSDDTVQFCLRRVLDHPFIEVLTLSDLKELKKTKSGFEIIIESKPRGVKQTCTSCHKCAEVCPVEVKDEFNVPTGKRKAIYIKYPLPYPDYYAIDFEKCTLCGECTKVCPVDAIDLEQKPTTKKYNVESIIWTAGFEEVDLSHLTEFGYGRFKNVITGVELERLLSQFGPTLGSLKRPGDGKTPTTIAFIQCVGSRDVKNPFCSSFCCMYSLKEI</sequence>
<dbReference type="SUPFAM" id="SSF51971">
    <property type="entry name" value="Nucleotide-binding domain"/>
    <property type="match status" value="1"/>
</dbReference>
<comment type="caution">
    <text evidence="10">The sequence shown here is derived from an EMBL/GenBank/DDBJ whole genome shotgun (WGS) entry which is preliminary data.</text>
</comment>
<keyword evidence="8" id="KW-0411">Iron-sulfur</keyword>
<dbReference type="PANTHER" id="PTHR43498">
    <property type="entry name" value="FERREDOXIN:COB-COM HETERODISULFIDE REDUCTASE SUBUNIT A"/>
    <property type="match status" value="1"/>
</dbReference>
<dbReference type="EMBL" id="DRTX01000037">
    <property type="protein sequence ID" value="HHF52847.1"/>
    <property type="molecule type" value="Genomic_DNA"/>
</dbReference>
<keyword evidence="5" id="KW-0285">Flavoprotein</keyword>
<dbReference type="Proteomes" id="UP000886050">
    <property type="component" value="Unassembled WGS sequence"/>
</dbReference>
<comment type="cofactor">
    <cofactor evidence="1">
        <name>FAD</name>
        <dbReference type="ChEBI" id="CHEBI:57692"/>
    </cofactor>
</comment>
<dbReference type="Gene3D" id="3.50.50.60">
    <property type="entry name" value="FAD/NAD(P)-binding domain"/>
    <property type="match status" value="1"/>
</dbReference>
<dbReference type="GO" id="GO:0051539">
    <property type="term" value="F:4 iron, 4 sulfur cluster binding"/>
    <property type="evidence" value="ECO:0007669"/>
    <property type="project" value="UniProtKB-KW"/>
</dbReference>
<evidence type="ECO:0000256" key="8">
    <source>
        <dbReference type="ARBA" id="ARBA00023014"/>
    </source>
</evidence>
<keyword evidence="6" id="KW-0560">Oxidoreductase</keyword>
<organism evidence="10">
    <name type="scientific">candidate division WOR-3 bacterium</name>
    <dbReference type="NCBI Taxonomy" id="2052148"/>
    <lineage>
        <taxon>Bacteria</taxon>
        <taxon>Bacteria division WOR-3</taxon>
    </lineage>
</organism>
<name>A0A7V5HM95_UNCW3</name>
<dbReference type="Gene3D" id="3.30.70.3270">
    <property type="match status" value="1"/>
</dbReference>
<evidence type="ECO:0000259" key="9">
    <source>
        <dbReference type="PROSITE" id="PS51379"/>
    </source>
</evidence>
<evidence type="ECO:0000256" key="3">
    <source>
        <dbReference type="ARBA" id="ARBA00022485"/>
    </source>
</evidence>
<dbReference type="Pfam" id="PF12831">
    <property type="entry name" value="FAD_oxidored"/>
    <property type="match status" value="1"/>
</dbReference>
<keyword evidence="5" id="KW-0274">FAD</keyword>
<evidence type="ECO:0000256" key="1">
    <source>
        <dbReference type="ARBA" id="ARBA00001974"/>
    </source>
</evidence>
<comment type="similarity">
    <text evidence="2">Belongs to the HdrA family.</text>
</comment>
<evidence type="ECO:0000256" key="4">
    <source>
        <dbReference type="ARBA" id="ARBA00022723"/>
    </source>
</evidence>
<evidence type="ECO:0000256" key="2">
    <source>
        <dbReference type="ARBA" id="ARBA00006561"/>
    </source>
</evidence>
<dbReference type="SUPFAM" id="SSF54862">
    <property type="entry name" value="4Fe-4S ferredoxins"/>
    <property type="match status" value="1"/>
</dbReference>
<keyword evidence="4" id="KW-0479">Metal-binding</keyword>
<dbReference type="AlphaFoldDB" id="A0A7V5HM95"/>
<feature type="domain" description="4Fe-4S ferredoxin-type" evidence="9">
    <location>
        <begin position="104"/>
        <end position="133"/>
    </location>
</feature>
<evidence type="ECO:0000256" key="5">
    <source>
        <dbReference type="ARBA" id="ARBA00022827"/>
    </source>
</evidence>
<dbReference type="InterPro" id="IPR017900">
    <property type="entry name" value="4Fe4S_Fe_S_CS"/>
</dbReference>
<keyword evidence="7" id="KW-0408">Iron</keyword>
<feature type="non-terminal residue" evidence="10">
    <location>
        <position position="276"/>
    </location>
</feature>
<reference evidence="10" key="1">
    <citation type="journal article" date="2020" name="mSystems">
        <title>Genome- and Community-Level Interaction Insights into Carbon Utilization and Element Cycling Functions of Hydrothermarchaeota in Hydrothermal Sediment.</title>
        <authorList>
            <person name="Zhou Z."/>
            <person name="Liu Y."/>
            <person name="Xu W."/>
            <person name="Pan J."/>
            <person name="Luo Z.H."/>
            <person name="Li M."/>
        </authorList>
    </citation>
    <scope>NUCLEOTIDE SEQUENCE [LARGE SCALE GENOMIC DNA]</scope>
    <source>
        <strain evidence="10">HyVt-96</strain>
    </source>
</reference>
<dbReference type="PROSITE" id="PS00198">
    <property type="entry name" value="4FE4S_FER_1"/>
    <property type="match status" value="1"/>
</dbReference>
<dbReference type="GO" id="GO:0046872">
    <property type="term" value="F:metal ion binding"/>
    <property type="evidence" value="ECO:0007669"/>
    <property type="project" value="UniProtKB-KW"/>
</dbReference>
<dbReference type="InterPro" id="IPR036188">
    <property type="entry name" value="FAD/NAD-bd_sf"/>
</dbReference>
<accession>A0A7V5HM95</accession>
<dbReference type="InterPro" id="IPR039650">
    <property type="entry name" value="HdrA-like"/>
</dbReference>
<gene>
    <name evidence="10" type="ORF">ENL43_00605</name>
</gene>
<evidence type="ECO:0000256" key="7">
    <source>
        <dbReference type="ARBA" id="ARBA00023004"/>
    </source>
</evidence>
<proteinExistence type="inferred from homology"/>